<evidence type="ECO:0000313" key="1">
    <source>
        <dbReference type="EMBL" id="KMO80361.1"/>
    </source>
</evidence>
<dbReference type="Proteomes" id="UP000036313">
    <property type="component" value="Unassembled WGS sequence"/>
</dbReference>
<comment type="caution">
    <text evidence="1">The sequence shown here is derived from an EMBL/GenBank/DDBJ whole genome shotgun (WGS) entry which is preliminary data.</text>
</comment>
<dbReference type="PATRIC" id="fig|1807.14.peg.828"/>
<organism evidence="1 2">
    <name type="scientific">Mycolicibacterium obuense</name>
    <dbReference type="NCBI Taxonomy" id="1807"/>
    <lineage>
        <taxon>Bacteria</taxon>
        <taxon>Bacillati</taxon>
        <taxon>Actinomycetota</taxon>
        <taxon>Actinomycetes</taxon>
        <taxon>Mycobacteriales</taxon>
        <taxon>Mycobacteriaceae</taxon>
        <taxon>Mycolicibacterium</taxon>
    </lineage>
</organism>
<dbReference type="EMBL" id="JYNU01000005">
    <property type="protein sequence ID" value="KMO80361.1"/>
    <property type="molecule type" value="Genomic_DNA"/>
</dbReference>
<evidence type="ECO:0000313" key="2">
    <source>
        <dbReference type="Proteomes" id="UP000036313"/>
    </source>
</evidence>
<gene>
    <name evidence="1" type="ORF">MOBUDSM44075_00825</name>
</gene>
<sequence length="54" mass="5534">MISNHMSYAVAGTPWFPRAFVPVHSAPAAGATAAAARKRRAIAGTAAASVRGFH</sequence>
<dbReference type="AlphaFoldDB" id="A0A0J6Z6W4"/>
<reference evidence="1 2" key="1">
    <citation type="journal article" date="2015" name="Genome Biol. Evol.">
        <title>Characterization of Three Mycobacterium spp. with Potential Use in Bioremediation by Genome Sequencing and Comparative Genomics.</title>
        <authorList>
            <person name="Das S."/>
            <person name="Pettersson B.M."/>
            <person name="Behra P.R."/>
            <person name="Ramesh M."/>
            <person name="Dasgupta S."/>
            <person name="Bhattacharya A."/>
            <person name="Kirsebom L.A."/>
        </authorList>
    </citation>
    <scope>NUCLEOTIDE SEQUENCE [LARGE SCALE GENOMIC DNA]</scope>
    <source>
        <strain evidence="1 2">DSM 44075</strain>
    </source>
</reference>
<name>A0A0J6Z6W4_9MYCO</name>
<proteinExistence type="predicted"/>
<protein>
    <submittedName>
        <fullName evidence="1">Uncharacterized protein</fullName>
    </submittedName>
</protein>
<accession>A0A0J6Z6W4</accession>
<dbReference type="RefSeq" id="WP_157850916.1">
    <property type="nucleotide sequence ID" value="NZ_JYNU01000005.1"/>
</dbReference>